<evidence type="ECO:0000313" key="3">
    <source>
        <dbReference type="Proteomes" id="UP000799440"/>
    </source>
</evidence>
<dbReference type="AlphaFoldDB" id="A0A6A6UYI3"/>
<evidence type="ECO:0000256" key="1">
    <source>
        <dbReference type="SAM" id="MobiDB-lite"/>
    </source>
</evidence>
<evidence type="ECO:0000313" key="2">
    <source>
        <dbReference type="EMBL" id="KAF2742460.1"/>
    </source>
</evidence>
<dbReference type="EMBL" id="MU006608">
    <property type="protein sequence ID" value="KAF2742460.1"/>
    <property type="molecule type" value="Genomic_DNA"/>
</dbReference>
<proteinExistence type="predicted"/>
<reference evidence="2" key="1">
    <citation type="journal article" date="2020" name="Stud. Mycol.">
        <title>101 Dothideomycetes genomes: a test case for predicting lifestyles and emergence of pathogens.</title>
        <authorList>
            <person name="Haridas S."/>
            <person name="Albert R."/>
            <person name="Binder M."/>
            <person name="Bloem J."/>
            <person name="Labutti K."/>
            <person name="Salamov A."/>
            <person name="Andreopoulos B."/>
            <person name="Baker S."/>
            <person name="Barry K."/>
            <person name="Bills G."/>
            <person name="Bluhm B."/>
            <person name="Cannon C."/>
            <person name="Castanera R."/>
            <person name="Culley D."/>
            <person name="Daum C."/>
            <person name="Ezra D."/>
            <person name="Gonzalez J."/>
            <person name="Henrissat B."/>
            <person name="Kuo A."/>
            <person name="Liang C."/>
            <person name="Lipzen A."/>
            <person name="Lutzoni F."/>
            <person name="Magnuson J."/>
            <person name="Mondo S."/>
            <person name="Nolan M."/>
            <person name="Ohm R."/>
            <person name="Pangilinan J."/>
            <person name="Park H.-J."/>
            <person name="Ramirez L."/>
            <person name="Alfaro M."/>
            <person name="Sun H."/>
            <person name="Tritt A."/>
            <person name="Yoshinaga Y."/>
            <person name="Zwiers L.-H."/>
            <person name="Turgeon B."/>
            <person name="Goodwin S."/>
            <person name="Spatafora J."/>
            <person name="Crous P."/>
            <person name="Grigoriev I."/>
        </authorList>
    </citation>
    <scope>NUCLEOTIDE SEQUENCE</scope>
    <source>
        <strain evidence="2">CBS 119925</strain>
    </source>
</reference>
<organism evidence="2 3">
    <name type="scientific">Sporormia fimetaria CBS 119925</name>
    <dbReference type="NCBI Taxonomy" id="1340428"/>
    <lineage>
        <taxon>Eukaryota</taxon>
        <taxon>Fungi</taxon>
        <taxon>Dikarya</taxon>
        <taxon>Ascomycota</taxon>
        <taxon>Pezizomycotina</taxon>
        <taxon>Dothideomycetes</taxon>
        <taxon>Pleosporomycetidae</taxon>
        <taxon>Pleosporales</taxon>
        <taxon>Sporormiaceae</taxon>
        <taxon>Sporormia</taxon>
    </lineage>
</organism>
<gene>
    <name evidence="2" type="ORF">M011DRAFT_267092</name>
</gene>
<feature type="region of interest" description="Disordered" evidence="1">
    <location>
        <begin position="1"/>
        <end position="68"/>
    </location>
</feature>
<dbReference type="Proteomes" id="UP000799440">
    <property type="component" value="Unassembled WGS sequence"/>
</dbReference>
<sequence length="177" mass="19826">MLLMKQSSDSYFGVPLSPSRSSSVPPPDATSRSSAPSPETPPDAGESSKEKSTQTTNANPKPLPDLQHLDNTIDTVLEAINKARLEARKERKERWTRVENAKYRVDIALQRCEVLNDSSVVDDMPDSQAIKSSIRQIVREQKEVQGELADYLAEFGVLRTMDPLQETIDLLREQFGR</sequence>
<keyword evidence="3" id="KW-1185">Reference proteome</keyword>
<accession>A0A6A6UYI3</accession>
<feature type="compositionally biased region" description="Polar residues" evidence="1">
    <location>
        <begin position="1"/>
        <end position="10"/>
    </location>
</feature>
<name>A0A6A6UYI3_9PLEO</name>
<protein>
    <submittedName>
        <fullName evidence="2">Uncharacterized protein</fullName>
    </submittedName>
</protein>